<feature type="transmembrane region" description="Helical" evidence="1">
    <location>
        <begin position="170"/>
        <end position="190"/>
    </location>
</feature>
<keyword evidence="3" id="KW-1185">Reference proteome</keyword>
<accession>A0A852X5Q0</accession>
<reference evidence="2 3" key="1">
    <citation type="submission" date="2020-07" db="EMBL/GenBank/DDBJ databases">
        <title>Sequencing the genomes of 1000 actinobacteria strains.</title>
        <authorList>
            <person name="Klenk H.-P."/>
        </authorList>
    </citation>
    <scope>NUCLEOTIDE SEQUENCE [LARGE SCALE GENOMIC DNA]</scope>
    <source>
        <strain evidence="2 3">DSM 24723</strain>
    </source>
</reference>
<feature type="transmembrane region" description="Helical" evidence="1">
    <location>
        <begin position="218"/>
        <end position="236"/>
    </location>
</feature>
<sequence>MTALAVRTEYAKMRHLRVGLLAVVMVLGIAGLSLVSTAASGADTRDLWATALAGLGLSTAMVSPLLLAVIASRTMEIEHQSNGWLMSMTAGSSRGRLCRAKLVSTGLVVAVATTAASLLVLAAGSLLGAVTATPTGLWVGYTLSAIVVNLVVLALHLIVSARVENQLLPLGLGILGTVIALSAGAFPAWLAHLTPWGYYALIEAAEYQGDHAVTLTPSYLSVAVLAALGGALFYWFTRRLDRQEV</sequence>
<feature type="transmembrane region" description="Helical" evidence="1">
    <location>
        <begin position="102"/>
        <end position="126"/>
    </location>
</feature>
<feature type="transmembrane region" description="Helical" evidence="1">
    <location>
        <begin position="20"/>
        <end position="41"/>
    </location>
</feature>
<dbReference type="AlphaFoldDB" id="A0A852X5Q0"/>
<name>A0A852X5Q0_9MICO</name>
<dbReference type="RefSeq" id="WP_179462195.1">
    <property type="nucleotide sequence ID" value="NZ_JACBZX010000001.1"/>
</dbReference>
<protein>
    <recommendedName>
        <fullName evidence="4">ABC-2 type transport system permease protein</fullName>
    </recommendedName>
</protein>
<proteinExistence type="predicted"/>
<evidence type="ECO:0000256" key="1">
    <source>
        <dbReference type="SAM" id="Phobius"/>
    </source>
</evidence>
<dbReference type="EMBL" id="JACBZX010000001">
    <property type="protein sequence ID" value="NYG36740.1"/>
    <property type="molecule type" value="Genomic_DNA"/>
</dbReference>
<evidence type="ECO:0000313" key="2">
    <source>
        <dbReference type="EMBL" id="NYG36740.1"/>
    </source>
</evidence>
<dbReference type="Proteomes" id="UP000592181">
    <property type="component" value="Unassembled WGS sequence"/>
</dbReference>
<organism evidence="2 3">
    <name type="scientific">Janibacter alkaliphilus</name>
    <dbReference type="NCBI Taxonomy" id="1069963"/>
    <lineage>
        <taxon>Bacteria</taxon>
        <taxon>Bacillati</taxon>
        <taxon>Actinomycetota</taxon>
        <taxon>Actinomycetes</taxon>
        <taxon>Micrococcales</taxon>
        <taxon>Intrasporangiaceae</taxon>
        <taxon>Janibacter</taxon>
    </lineage>
</organism>
<feature type="transmembrane region" description="Helical" evidence="1">
    <location>
        <begin position="138"/>
        <end position="158"/>
    </location>
</feature>
<dbReference type="Pfam" id="PF12730">
    <property type="entry name" value="ABC2_membrane_4"/>
    <property type="match status" value="1"/>
</dbReference>
<keyword evidence="1" id="KW-0472">Membrane</keyword>
<evidence type="ECO:0008006" key="4">
    <source>
        <dbReference type="Google" id="ProtNLM"/>
    </source>
</evidence>
<keyword evidence="1" id="KW-0812">Transmembrane</keyword>
<evidence type="ECO:0000313" key="3">
    <source>
        <dbReference type="Proteomes" id="UP000592181"/>
    </source>
</evidence>
<feature type="transmembrane region" description="Helical" evidence="1">
    <location>
        <begin position="47"/>
        <end position="71"/>
    </location>
</feature>
<comment type="caution">
    <text evidence="2">The sequence shown here is derived from an EMBL/GenBank/DDBJ whole genome shotgun (WGS) entry which is preliminary data.</text>
</comment>
<gene>
    <name evidence="2" type="ORF">BJY28_001209</name>
</gene>
<keyword evidence="1" id="KW-1133">Transmembrane helix</keyword>